<evidence type="ECO:0000313" key="1">
    <source>
        <dbReference type="Ensembl" id="ENSLCNP00005006896.1"/>
    </source>
</evidence>
<accession>A0A667FWH0</accession>
<sequence length="185" mass="21586">MTARLLLYKYVKSLKYWIVLRLQMGLGHEQGFGAPCLKCKEKCEGFELHFWRKICRNCKCGQEEHDVLLSNEEDRKVGKLFEDTKYTTLIAKLKTDGIPMYQRNVMILTIQLLPRRTSRSIQLPTSGLLLSRIRHWPGNTCRCCRRRSSPWQAQRGHSTERSSWQSSSLHTIKTLQSAMSCLPKR</sequence>
<protein>
    <recommendedName>
        <fullName evidence="3">LIM zinc-binding domain-containing protein</fullName>
    </recommendedName>
</protein>
<evidence type="ECO:0008006" key="3">
    <source>
        <dbReference type="Google" id="ProtNLM"/>
    </source>
</evidence>
<organism evidence="1 2">
    <name type="scientific">Lynx canadensis</name>
    <name type="common">Canada lynx</name>
    <name type="synonym">Felis canadensis</name>
    <dbReference type="NCBI Taxonomy" id="61383"/>
    <lineage>
        <taxon>Eukaryota</taxon>
        <taxon>Metazoa</taxon>
        <taxon>Chordata</taxon>
        <taxon>Craniata</taxon>
        <taxon>Vertebrata</taxon>
        <taxon>Euteleostomi</taxon>
        <taxon>Mammalia</taxon>
        <taxon>Eutheria</taxon>
        <taxon>Laurasiatheria</taxon>
        <taxon>Carnivora</taxon>
        <taxon>Feliformia</taxon>
        <taxon>Felidae</taxon>
        <taxon>Felinae</taxon>
        <taxon>Lynx</taxon>
    </lineage>
</organism>
<keyword evidence="2" id="KW-1185">Reference proteome</keyword>
<dbReference type="AlphaFoldDB" id="A0A667FWH0"/>
<dbReference type="InterPro" id="IPR047120">
    <property type="entry name" value="Pk/Esn/Tes"/>
</dbReference>
<name>A0A667FWH0_LYNCA</name>
<proteinExistence type="predicted"/>
<dbReference type="PANTHER" id="PTHR24211">
    <property type="entry name" value="LIM DOMAIN-CONTAINING PROTEIN"/>
    <property type="match status" value="1"/>
</dbReference>
<dbReference type="Ensembl" id="ENSLCNT00005007738.1">
    <property type="protein sequence ID" value="ENSLCNP00005006896.1"/>
    <property type="gene ID" value="ENSLCNG00005004543.1"/>
</dbReference>
<reference evidence="1" key="1">
    <citation type="submission" date="2025-08" db="UniProtKB">
        <authorList>
            <consortium name="Ensembl"/>
        </authorList>
    </citation>
    <scope>IDENTIFICATION</scope>
</reference>
<evidence type="ECO:0000313" key="2">
    <source>
        <dbReference type="Proteomes" id="UP000472241"/>
    </source>
</evidence>
<dbReference type="PANTHER" id="PTHR24211:SF1">
    <property type="entry name" value="TESTIN"/>
    <property type="match status" value="1"/>
</dbReference>
<dbReference type="Proteomes" id="UP000472241">
    <property type="component" value="Unplaced"/>
</dbReference>
<reference evidence="1" key="2">
    <citation type="submission" date="2025-09" db="UniProtKB">
        <authorList>
            <consortium name="Ensembl"/>
        </authorList>
    </citation>
    <scope>IDENTIFICATION</scope>
</reference>